<dbReference type="Proteomes" id="UP000606974">
    <property type="component" value="Unassembled WGS sequence"/>
</dbReference>
<evidence type="ECO:0008006" key="14">
    <source>
        <dbReference type="Google" id="ProtNLM"/>
    </source>
</evidence>
<dbReference type="OrthoDB" id="28748at2759"/>
<proteinExistence type="inferred from homology"/>
<dbReference type="PANTHER" id="PTHR21072:SF13">
    <property type="entry name" value="GPI TRANSAMIDASE COMPONENT PIG-S"/>
    <property type="match status" value="1"/>
</dbReference>
<sequence length="637" mass="69862">MLSNGVSQKCKNDPKEYWAGLGFLCVIMASSEDVGNDDDTEQKSTQPEEAKKSANKPGIATTAKKQPPPEKPEAVWLRTKVILSFWAVVVFLGLPVWWQTTSIYRARLPIQQMLEWSEGTACQPVLPLEIWVVSPGLVCEDARHVVQIAQEVLDTMNTFPVQPIRIRLAKSRPINDSKGQPFAEDPACFLEDYDPQSRHPALHLHLVPGEDATELQLSFDPHSARADLIYGEVSTRALGSGAASTVYNIFAEEQAGLAYKLAAQDNSNTAARYLESVPEDIRSAITARENRALKYASTYHLTFSLFTPAGSPSSWAIESALETHIQPWTSAFSIISNFSINSQIQPYSAYSPSIHPFQDSEANQTLLRRQDLSAFINAAEWPLSPSIGADGPTINFVLYVPSPSEIPLTIESSDGGSSWLIPQWGGVTILNPPLHTNELTGQPSVPRHLDLDTLHPAFETFTSQLLSLLGLPTTPQPQMTTTTTRRPPSPTAPSPAPLRLATLTRLRTLSLHLLTRSTLTSLAHLTTSLPSIPIPHRVASLVSASLSDLDRTCSSLHASRWGEALGHATRAWQDSEKAFFEKSMVGQVYFPDEHKVAVYLPLLGPVGVPLLLGLAREVARYFARFRSWRARGTGASG</sequence>
<evidence type="ECO:0000256" key="3">
    <source>
        <dbReference type="ARBA" id="ARBA00005316"/>
    </source>
</evidence>
<evidence type="ECO:0000256" key="1">
    <source>
        <dbReference type="ARBA" id="ARBA00004477"/>
    </source>
</evidence>
<dbReference type="GO" id="GO:0016255">
    <property type="term" value="P:attachment of GPI anchor to protein"/>
    <property type="evidence" value="ECO:0007669"/>
    <property type="project" value="InterPro"/>
</dbReference>
<evidence type="ECO:0000256" key="11">
    <source>
        <dbReference type="SAM" id="Phobius"/>
    </source>
</evidence>
<dbReference type="GO" id="GO:0042765">
    <property type="term" value="C:GPI-anchor transamidase complex"/>
    <property type="evidence" value="ECO:0007669"/>
    <property type="project" value="InterPro"/>
</dbReference>
<comment type="caution">
    <text evidence="12">The sequence shown here is derived from an EMBL/GenBank/DDBJ whole genome shotgun (WGS) entry which is preliminary data.</text>
</comment>
<evidence type="ECO:0000256" key="9">
    <source>
        <dbReference type="ARBA" id="ARBA00023180"/>
    </source>
</evidence>
<accession>A0A8H7AL95</accession>
<protein>
    <recommendedName>
        <fullName evidence="14">GPI transamidase component PIG-S</fullName>
    </recommendedName>
</protein>
<keyword evidence="8 11" id="KW-0472">Membrane</keyword>
<keyword evidence="6" id="KW-0256">Endoplasmic reticulum</keyword>
<evidence type="ECO:0000313" key="13">
    <source>
        <dbReference type="Proteomes" id="UP000606974"/>
    </source>
</evidence>
<feature type="transmembrane region" description="Helical" evidence="11">
    <location>
        <begin position="81"/>
        <end position="98"/>
    </location>
</feature>
<feature type="compositionally biased region" description="Pro residues" evidence="10">
    <location>
        <begin position="487"/>
        <end position="496"/>
    </location>
</feature>
<dbReference type="GO" id="GO:0006506">
    <property type="term" value="P:GPI anchor biosynthetic process"/>
    <property type="evidence" value="ECO:0007669"/>
    <property type="project" value="UniProtKB-UniPathway"/>
</dbReference>
<evidence type="ECO:0000313" key="12">
    <source>
        <dbReference type="EMBL" id="KAF7509032.1"/>
    </source>
</evidence>
<name>A0A8H7AL95_9EURO</name>
<dbReference type="AlphaFoldDB" id="A0A8H7AL95"/>
<evidence type="ECO:0000256" key="10">
    <source>
        <dbReference type="SAM" id="MobiDB-lite"/>
    </source>
</evidence>
<keyword evidence="5 11" id="KW-0812">Transmembrane</keyword>
<dbReference type="Pfam" id="PF10510">
    <property type="entry name" value="PIG-S"/>
    <property type="match status" value="1"/>
</dbReference>
<reference evidence="12" key="1">
    <citation type="submission" date="2020-02" db="EMBL/GenBank/DDBJ databases">
        <authorList>
            <person name="Palmer J.M."/>
        </authorList>
    </citation>
    <scope>NUCLEOTIDE SEQUENCE</scope>
    <source>
        <strain evidence="12">EPUS1.4</strain>
        <tissue evidence="12">Thallus</tissue>
    </source>
</reference>
<evidence type="ECO:0000256" key="4">
    <source>
        <dbReference type="ARBA" id="ARBA00022502"/>
    </source>
</evidence>
<dbReference type="EMBL" id="JAACFV010000046">
    <property type="protein sequence ID" value="KAF7509032.1"/>
    <property type="molecule type" value="Genomic_DNA"/>
</dbReference>
<feature type="region of interest" description="Disordered" evidence="10">
    <location>
        <begin position="472"/>
        <end position="496"/>
    </location>
</feature>
<comment type="subcellular location">
    <subcellularLocation>
        <location evidence="1">Endoplasmic reticulum membrane</location>
        <topology evidence="1">Multi-pass membrane protein</topology>
    </subcellularLocation>
</comment>
<comment type="similarity">
    <text evidence="3">Belongs to the PIGS family.</text>
</comment>
<feature type="compositionally biased region" description="Low complexity" evidence="10">
    <location>
        <begin position="472"/>
        <end position="486"/>
    </location>
</feature>
<keyword evidence="7 11" id="KW-1133">Transmembrane helix</keyword>
<evidence type="ECO:0000256" key="5">
    <source>
        <dbReference type="ARBA" id="ARBA00022692"/>
    </source>
</evidence>
<dbReference type="PANTHER" id="PTHR21072">
    <property type="entry name" value="GPI TRANSAMIDASE COMPONENT PIG-S"/>
    <property type="match status" value="1"/>
</dbReference>
<dbReference type="UniPathway" id="UPA00196"/>
<keyword evidence="13" id="KW-1185">Reference proteome</keyword>
<organism evidence="12 13">
    <name type="scientific">Endocarpon pusillum</name>
    <dbReference type="NCBI Taxonomy" id="364733"/>
    <lineage>
        <taxon>Eukaryota</taxon>
        <taxon>Fungi</taxon>
        <taxon>Dikarya</taxon>
        <taxon>Ascomycota</taxon>
        <taxon>Pezizomycotina</taxon>
        <taxon>Eurotiomycetes</taxon>
        <taxon>Chaetothyriomycetidae</taxon>
        <taxon>Verrucariales</taxon>
        <taxon>Verrucariaceae</taxon>
        <taxon>Endocarpon</taxon>
    </lineage>
</organism>
<evidence type="ECO:0000256" key="7">
    <source>
        <dbReference type="ARBA" id="ARBA00022989"/>
    </source>
</evidence>
<evidence type="ECO:0000256" key="6">
    <source>
        <dbReference type="ARBA" id="ARBA00022824"/>
    </source>
</evidence>
<keyword evidence="9" id="KW-0325">Glycoprotein</keyword>
<evidence type="ECO:0000256" key="8">
    <source>
        <dbReference type="ARBA" id="ARBA00023136"/>
    </source>
</evidence>
<comment type="pathway">
    <text evidence="2">Glycolipid biosynthesis; glycosylphosphatidylinositol-anchor biosynthesis.</text>
</comment>
<evidence type="ECO:0000256" key="2">
    <source>
        <dbReference type="ARBA" id="ARBA00004687"/>
    </source>
</evidence>
<gene>
    <name evidence="12" type="ORF">GJ744_008427</name>
</gene>
<keyword evidence="4" id="KW-0337">GPI-anchor biosynthesis</keyword>
<feature type="region of interest" description="Disordered" evidence="10">
    <location>
        <begin position="34"/>
        <end position="71"/>
    </location>
</feature>
<dbReference type="InterPro" id="IPR019540">
    <property type="entry name" value="PtdIno-glycan_biosynth_class_S"/>
</dbReference>